<dbReference type="EMBL" id="CM044706">
    <property type="protein sequence ID" value="KAI5658633.1"/>
    <property type="molecule type" value="Genomic_DNA"/>
</dbReference>
<comment type="caution">
    <text evidence="1">The sequence shown here is derived from an EMBL/GenBank/DDBJ whole genome shotgun (WGS) entry which is preliminary data.</text>
</comment>
<accession>A0ACC0ACG7</accession>
<organism evidence="1 2">
    <name type="scientific">Catharanthus roseus</name>
    <name type="common">Madagascar periwinkle</name>
    <name type="synonym">Vinca rosea</name>
    <dbReference type="NCBI Taxonomy" id="4058"/>
    <lineage>
        <taxon>Eukaryota</taxon>
        <taxon>Viridiplantae</taxon>
        <taxon>Streptophyta</taxon>
        <taxon>Embryophyta</taxon>
        <taxon>Tracheophyta</taxon>
        <taxon>Spermatophyta</taxon>
        <taxon>Magnoliopsida</taxon>
        <taxon>eudicotyledons</taxon>
        <taxon>Gunneridae</taxon>
        <taxon>Pentapetalae</taxon>
        <taxon>asterids</taxon>
        <taxon>lamiids</taxon>
        <taxon>Gentianales</taxon>
        <taxon>Apocynaceae</taxon>
        <taxon>Rauvolfioideae</taxon>
        <taxon>Vinceae</taxon>
        <taxon>Catharanthinae</taxon>
        <taxon>Catharanthus</taxon>
    </lineage>
</organism>
<proteinExistence type="predicted"/>
<sequence>MLIVTQTVNNVDRRSLSPRASSVGVSVTIYSSVTVRLHVKKEPLEAWILRAFTGSETDDDLIMRTRGFIFLLLGGHAVVHGSFRGCTTYRGSLSHSTGLGVVAYSCIAAQLMTDVQGDPLAPLGAIWCTSFDCSQLPTHILVAYRDHLYGSLIMIVVYIRNPANRDTRSVGHQPAWIDKRMMTSMLQELGFDATFLVISKWIRDITPPPSPGLRFAPFHSPHHTSLEFSSFRAPPPPGTTGSSTPHQPISHASSSDEEERTMYE</sequence>
<dbReference type="Proteomes" id="UP001060085">
    <property type="component" value="Linkage Group LG06"/>
</dbReference>
<evidence type="ECO:0000313" key="1">
    <source>
        <dbReference type="EMBL" id="KAI5658633.1"/>
    </source>
</evidence>
<protein>
    <submittedName>
        <fullName evidence="1">Uncharacterized protein</fullName>
    </submittedName>
</protein>
<keyword evidence="2" id="KW-1185">Reference proteome</keyword>
<name>A0ACC0ACG7_CATRO</name>
<evidence type="ECO:0000313" key="2">
    <source>
        <dbReference type="Proteomes" id="UP001060085"/>
    </source>
</evidence>
<reference evidence="2" key="1">
    <citation type="journal article" date="2023" name="Nat. Plants">
        <title>Single-cell RNA sequencing provides a high-resolution roadmap for understanding the multicellular compartmentation of specialized metabolism.</title>
        <authorList>
            <person name="Sun S."/>
            <person name="Shen X."/>
            <person name="Li Y."/>
            <person name="Li Y."/>
            <person name="Wang S."/>
            <person name="Li R."/>
            <person name="Zhang H."/>
            <person name="Shen G."/>
            <person name="Guo B."/>
            <person name="Wei J."/>
            <person name="Xu J."/>
            <person name="St-Pierre B."/>
            <person name="Chen S."/>
            <person name="Sun C."/>
        </authorList>
    </citation>
    <scope>NUCLEOTIDE SEQUENCE [LARGE SCALE GENOMIC DNA]</scope>
</reference>
<gene>
    <name evidence="1" type="ORF">M9H77_27426</name>
</gene>